<keyword evidence="7" id="KW-1185">Reference proteome</keyword>
<proteinExistence type="predicted"/>
<dbReference type="GO" id="GO:0009062">
    <property type="term" value="P:fatty acid catabolic process"/>
    <property type="evidence" value="ECO:0007669"/>
    <property type="project" value="InterPro"/>
</dbReference>
<dbReference type="EMBL" id="KB932846">
    <property type="protein sequence ID" value="EOO03210.1"/>
    <property type="molecule type" value="Genomic_DNA"/>
</dbReference>
<keyword evidence="1" id="KW-0521">NADP</keyword>
<organism evidence="6 7">
    <name type="scientific">Phaeoacremonium minimum (strain UCR-PA7)</name>
    <name type="common">Esca disease fungus</name>
    <name type="synonym">Togninia minima</name>
    <dbReference type="NCBI Taxonomy" id="1286976"/>
    <lineage>
        <taxon>Eukaryota</taxon>
        <taxon>Fungi</taxon>
        <taxon>Dikarya</taxon>
        <taxon>Ascomycota</taxon>
        <taxon>Pezizomycotina</taxon>
        <taxon>Sordariomycetes</taxon>
        <taxon>Sordariomycetidae</taxon>
        <taxon>Togniniales</taxon>
        <taxon>Togniniaceae</taxon>
        <taxon>Phaeoacremonium</taxon>
    </lineage>
</organism>
<gene>
    <name evidence="6" type="ORF">UCRPA7_1275</name>
</gene>
<dbReference type="PRINTS" id="PR00081">
    <property type="entry name" value="GDHRDH"/>
</dbReference>
<dbReference type="CDD" id="cd05369">
    <property type="entry name" value="TER_DECR_SDR_a"/>
    <property type="match status" value="1"/>
</dbReference>
<dbReference type="InterPro" id="IPR002347">
    <property type="entry name" value="SDR_fam"/>
</dbReference>
<dbReference type="GeneID" id="19321408"/>
<dbReference type="RefSeq" id="XP_007912044.1">
    <property type="nucleotide sequence ID" value="XM_007913853.1"/>
</dbReference>
<evidence type="ECO:0000256" key="5">
    <source>
        <dbReference type="ARBA" id="ARBA00048340"/>
    </source>
</evidence>
<keyword evidence="2" id="KW-0560">Oxidoreductase</keyword>
<dbReference type="Pfam" id="PF13561">
    <property type="entry name" value="adh_short_C2"/>
    <property type="match status" value="1"/>
</dbReference>
<dbReference type="InterPro" id="IPR045017">
    <property type="entry name" value="DECR2-like"/>
</dbReference>
<accession>R8BV63</accession>
<protein>
    <recommendedName>
        <fullName evidence="3">2,4-dienoyl-CoA reductase [(3E)-enoyl-CoA-producing]</fullName>
        <ecNumber evidence="3">1.3.1.124</ecNumber>
    </recommendedName>
</protein>
<evidence type="ECO:0000256" key="2">
    <source>
        <dbReference type="ARBA" id="ARBA00023002"/>
    </source>
</evidence>
<sequence>MAPTRPEFLSNVWKDGIFENRVAFVTGGAGSICSAQTRALVYLGANACIIGRNPEKTEKAAKEIAQVRKGAKVIGIGNVDVRNFESLKGAADRCVEELGGIDFVMFVPPQYLILEGALLTFTAASAGAAGNFVAPLAGLSPGGFKAVIDIDTIGTFNTIKATIPHLVQSASDNPNPPPLGQVGTGGRILAVSATFHYTGLPLQAHVAAAKAGVDSLMASVALEYGPFGVTSNVIAPGAIKGTEGMERLASSSVSEKELTEGVPSGRWGTIRDIADATVWLFSDAGNYVNGHTLVVDGGSWRRPGSMSVGLDTGMKYPDFLISGHSKNVKDGRKTTSKL</sequence>
<evidence type="ECO:0000313" key="7">
    <source>
        <dbReference type="Proteomes" id="UP000014074"/>
    </source>
</evidence>
<dbReference type="GO" id="GO:0008670">
    <property type="term" value="F:2,4-dienoyl-CoA reductase (NADPH) activity"/>
    <property type="evidence" value="ECO:0007669"/>
    <property type="project" value="InterPro"/>
</dbReference>
<evidence type="ECO:0000256" key="1">
    <source>
        <dbReference type="ARBA" id="ARBA00022857"/>
    </source>
</evidence>
<dbReference type="KEGG" id="tmn:UCRPA7_1275"/>
<reference evidence="7" key="1">
    <citation type="journal article" date="2013" name="Genome Announc.">
        <title>Draft genome sequence of the ascomycete Phaeoacremonium aleophilum strain UCR-PA7, a causal agent of the esca disease complex in grapevines.</title>
        <authorList>
            <person name="Blanco-Ulate B."/>
            <person name="Rolshausen P."/>
            <person name="Cantu D."/>
        </authorList>
    </citation>
    <scope>NUCLEOTIDE SEQUENCE [LARGE SCALE GENOMIC DNA]</scope>
    <source>
        <strain evidence="7">UCR-PA7</strain>
    </source>
</reference>
<dbReference type="EC" id="1.3.1.124" evidence="3"/>
<dbReference type="Gene3D" id="3.40.50.720">
    <property type="entry name" value="NAD(P)-binding Rossmann-like Domain"/>
    <property type="match status" value="1"/>
</dbReference>
<evidence type="ECO:0000256" key="4">
    <source>
        <dbReference type="ARBA" id="ARBA00048009"/>
    </source>
</evidence>
<comment type="catalytic activity">
    <reaction evidence="4">
        <text>a (2E,4E)-dienoyl-CoA + NADPH + H(+) = a 4,5-saturated-(3E)-enoyl-CoA + NADP(+)</text>
        <dbReference type="Rhea" id="RHEA:45912"/>
        <dbReference type="ChEBI" id="CHEBI:15378"/>
        <dbReference type="ChEBI" id="CHEBI:57783"/>
        <dbReference type="ChEBI" id="CHEBI:58349"/>
        <dbReference type="ChEBI" id="CHEBI:85101"/>
        <dbReference type="ChEBI" id="CHEBI:85493"/>
        <dbReference type="EC" id="1.3.1.124"/>
    </reaction>
</comment>
<name>R8BV63_PHAM7</name>
<evidence type="ECO:0000313" key="6">
    <source>
        <dbReference type="EMBL" id="EOO03210.1"/>
    </source>
</evidence>
<dbReference type="InterPro" id="IPR036291">
    <property type="entry name" value="NAD(P)-bd_dom_sf"/>
</dbReference>
<comment type="catalytic activity">
    <reaction evidence="5">
        <text>a (2E,4Z)-dienoyl-CoA + NADPH + H(+) = a 4,5-saturated-(3E)-enoyl-CoA + NADP(+)</text>
        <dbReference type="Rhea" id="RHEA:61892"/>
        <dbReference type="ChEBI" id="CHEBI:15378"/>
        <dbReference type="ChEBI" id="CHEBI:57783"/>
        <dbReference type="ChEBI" id="CHEBI:58349"/>
        <dbReference type="ChEBI" id="CHEBI:85099"/>
        <dbReference type="ChEBI" id="CHEBI:85493"/>
        <dbReference type="EC" id="1.3.1.124"/>
    </reaction>
</comment>
<evidence type="ECO:0000256" key="3">
    <source>
        <dbReference type="ARBA" id="ARBA00026117"/>
    </source>
</evidence>
<dbReference type="GO" id="GO:0005777">
    <property type="term" value="C:peroxisome"/>
    <property type="evidence" value="ECO:0007669"/>
    <property type="project" value="TreeGrafter"/>
</dbReference>
<dbReference type="HOGENOM" id="CLU_010194_1_2_1"/>
<dbReference type="AlphaFoldDB" id="R8BV63"/>
<dbReference type="PANTHER" id="PTHR43296">
    <property type="entry name" value="PEROXISOMAL 2,4-DIENOYL-COA REDUCTASE"/>
    <property type="match status" value="1"/>
</dbReference>
<dbReference type="OrthoDB" id="2136131at2759"/>
<dbReference type="SUPFAM" id="SSF51735">
    <property type="entry name" value="NAD(P)-binding Rossmann-fold domains"/>
    <property type="match status" value="1"/>
</dbReference>
<dbReference type="Proteomes" id="UP000014074">
    <property type="component" value="Unassembled WGS sequence"/>
</dbReference>
<dbReference type="PANTHER" id="PTHR43296:SF2">
    <property type="entry name" value="PEROXISOMAL 2,4-DIENOYL-COA REDUCTASE [(3E)-ENOYL-COA-PRODUCING]"/>
    <property type="match status" value="1"/>
</dbReference>
<dbReference type="eggNOG" id="KOG0725">
    <property type="taxonomic scope" value="Eukaryota"/>
</dbReference>